<proteinExistence type="predicted"/>
<evidence type="ECO:0000313" key="2">
    <source>
        <dbReference type="EMBL" id="GFO38558.1"/>
    </source>
</evidence>
<gene>
    <name evidence="2" type="ORF">PoB_006506300</name>
</gene>
<keyword evidence="3" id="KW-1185">Reference proteome</keyword>
<evidence type="ECO:0000313" key="3">
    <source>
        <dbReference type="Proteomes" id="UP000735302"/>
    </source>
</evidence>
<dbReference type="AlphaFoldDB" id="A0AAV4D3E8"/>
<dbReference type="Proteomes" id="UP000735302">
    <property type="component" value="Unassembled WGS sequence"/>
</dbReference>
<organism evidence="2 3">
    <name type="scientific">Plakobranchus ocellatus</name>
    <dbReference type="NCBI Taxonomy" id="259542"/>
    <lineage>
        <taxon>Eukaryota</taxon>
        <taxon>Metazoa</taxon>
        <taxon>Spiralia</taxon>
        <taxon>Lophotrochozoa</taxon>
        <taxon>Mollusca</taxon>
        <taxon>Gastropoda</taxon>
        <taxon>Heterobranchia</taxon>
        <taxon>Euthyneura</taxon>
        <taxon>Panpulmonata</taxon>
        <taxon>Sacoglossa</taxon>
        <taxon>Placobranchoidea</taxon>
        <taxon>Plakobranchidae</taxon>
        <taxon>Plakobranchus</taxon>
    </lineage>
</organism>
<reference evidence="2 3" key="1">
    <citation type="journal article" date="2021" name="Elife">
        <title>Chloroplast acquisition without the gene transfer in kleptoplastic sea slugs, Plakobranchus ocellatus.</title>
        <authorList>
            <person name="Maeda T."/>
            <person name="Takahashi S."/>
            <person name="Yoshida T."/>
            <person name="Shimamura S."/>
            <person name="Takaki Y."/>
            <person name="Nagai Y."/>
            <person name="Toyoda A."/>
            <person name="Suzuki Y."/>
            <person name="Arimoto A."/>
            <person name="Ishii H."/>
            <person name="Satoh N."/>
            <person name="Nishiyama T."/>
            <person name="Hasebe M."/>
            <person name="Maruyama T."/>
            <person name="Minagawa J."/>
            <person name="Obokata J."/>
            <person name="Shigenobu S."/>
        </authorList>
    </citation>
    <scope>NUCLEOTIDE SEQUENCE [LARGE SCALE GENOMIC DNA]</scope>
</reference>
<feature type="region of interest" description="Disordered" evidence="1">
    <location>
        <begin position="26"/>
        <end position="49"/>
    </location>
</feature>
<name>A0AAV4D3E8_9GAST</name>
<protein>
    <submittedName>
        <fullName evidence="2">Uncharacterized protein</fullName>
    </submittedName>
</protein>
<accession>A0AAV4D3E8</accession>
<evidence type="ECO:0000256" key="1">
    <source>
        <dbReference type="SAM" id="MobiDB-lite"/>
    </source>
</evidence>
<comment type="caution">
    <text evidence="2">The sequence shown here is derived from an EMBL/GenBank/DDBJ whole genome shotgun (WGS) entry which is preliminary data.</text>
</comment>
<sequence length="127" mass="14003">MKGQMKINSKPQWTPQTKLSWLSPQQGDLRLSGPLSGRNARGGARTRDRGIPADLRADSLATVPPTLRFVSGGSKLKFVYADWFSPTVLINFLLSFSASDDQDAYDDVELNGNVDFGNADDCESCWF</sequence>
<dbReference type="EMBL" id="BLXT01007322">
    <property type="protein sequence ID" value="GFO38558.1"/>
    <property type="molecule type" value="Genomic_DNA"/>
</dbReference>